<name>A0A5C6LXR4_9BACT</name>
<feature type="transmembrane region" description="Helical" evidence="2">
    <location>
        <begin position="55"/>
        <end position="75"/>
    </location>
</feature>
<dbReference type="OrthoDB" id="9798708at2"/>
<feature type="compositionally biased region" description="Low complexity" evidence="1">
    <location>
        <begin position="1"/>
        <end position="13"/>
    </location>
</feature>
<comment type="caution">
    <text evidence="3">The sequence shown here is derived from an EMBL/GenBank/DDBJ whole genome shotgun (WGS) entry which is preliminary data.</text>
</comment>
<proteinExistence type="predicted"/>
<organism evidence="3 4">
    <name type="scientific">Chitinophaga pinensis</name>
    <dbReference type="NCBI Taxonomy" id="79329"/>
    <lineage>
        <taxon>Bacteria</taxon>
        <taxon>Pseudomonadati</taxon>
        <taxon>Bacteroidota</taxon>
        <taxon>Chitinophagia</taxon>
        <taxon>Chitinophagales</taxon>
        <taxon>Chitinophagaceae</taxon>
        <taxon>Chitinophaga</taxon>
    </lineage>
</organism>
<dbReference type="AlphaFoldDB" id="A0A5C6LXR4"/>
<keyword evidence="2" id="KW-0812">Transmembrane</keyword>
<dbReference type="EMBL" id="VOHS01000004">
    <property type="protein sequence ID" value="TWW01390.1"/>
    <property type="molecule type" value="Genomic_DNA"/>
</dbReference>
<keyword evidence="2" id="KW-0472">Membrane</keyword>
<gene>
    <name evidence="3" type="ORF">FEF09_05140</name>
</gene>
<keyword evidence="4" id="KW-1185">Reference proteome</keyword>
<keyword evidence="2" id="KW-1133">Transmembrane helix</keyword>
<evidence type="ECO:0000313" key="3">
    <source>
        <dbReference type="EMBL" id="TWW01390.1"/>
    </source>
</evidence>
<dbReference type="Proteomes" id="UP000318815">
    <property type="component" value="Unassembled WGS sequence"/>
</dbReference>
<dbReference type="RefSeq" id="WP_146304127.1">
    <property type="nucleotide sequence ID" value="NZ_VOHS01000004.1"/>
</dbReference>
<accession>A0A5C6LXR4</accession>
<protein>
    <submittedName>
        <fullName evidence="3">AtpZ/AtpI family protein</fullName>
    </submittedName>
</protein>
<evidence type="ECO:0000256" key="1">
    <source>
        <dbReference type="SAM" id="MobiDB-lite"/>
    </source>
</evidence>
<dbReference type="InterPro" id="IPR032820">
    <property type="entry name" value="ATPase_put"/>
</dbReference>
<reference evidence="3 4" key="1">
    <citation type="submission" date="2019-08" db="EMBL/GenBank/DDBJ databases">
        <title>Whole genome sequencing of chitin degrading bacteria Chitinophaga pinensis YS16.</title>
        <authorList>
            <person name="Singh R.P."/>
            <person name="Manchanda G."/>
            <person name="Maurya I.K."/>
            <person name="Joshi N.K."/>
            <person name="Srivastava A.K."/>
        </authorList>
    </citation>
    <scope>NUCLEOTIDE SEQUENCE [LARGE SCALE GENOMIC DNA]</scope>
    <source>
        <strain evidence="3 4">YS-16</strain>
    </source>
</reference>
<evidence type="ECO:0000256" key="2">
    <source>
        <dbReference type="SAM" id="Phobius"/>
    </source>
</evidence>
<feature type="transmembrane region" description="Helical" evidence="2">
    <location>
        <begin position="26"/>
        <end position="49"/>
    </location>
</feature>
<evidence type="ECO:0000313" key="4">
    <source>
        <dbReference type="Proteomes" id="UP000318815"/>
    </source>
</evidence>
<dbReference type="Pfam" id="PF09527">
    <property type="entry name" value="ATPase_gene1"/>
    <property type="match status" value="1"/>
</dbReference>
<feature type="region of interest" description="Disordered" evidence="1">
    <location>
        <begin position="1"/>
        <end position="23"/>
    </location>
</feature>
<sequence length="86" mass="9921">MENQSPQQNPNKNLNKKPKKKPDNRLILRYTGLAFQMMATLGIAVFAGYKIDQRTGWSFPFFLIILSLLALVLILRQIIKDTSRNE</sequence>